<feature type="compositionally biased region" description="Pro residues" evidence="1">
    <location>
        <begin position="191"/>
        <end position="208"/>
    </location>
</feature>
<dbReference type="RefSeq" id="WP_269036030.1">
    <property type="nucleotide sequence ID" value="NZ_CP114040.1"/>
</dbReference>
<dbReference type="EMBL" id="CP114040">
    <property type="protein sequence ID" value="WAS93686.1"/>
    <property type="molecule type" value="Genomic_DNA"/>
</dbReference>
<evidence type="ECO:0000313" key="3">
    <source>
        <dbReference type="EMBL" id="WAS93686.1"/>
    </source>
</evidence>
<feature type="region of interest" description="Disordered" evidence="1">
    <location>
        <begin position="129"/>
        <end position="216"/>
    </location>
</feature>
<feature type="chain" id="PRO_5046172792" evidence="2">
    <location>
        <begin position="24"/>
        <end position="404"/>
    </location>
</feature>
<feature type="signal peptide" evidence="2">
    <location>
        <begin position="1"/>
        <end position="23"/>
    </location>
</feature>
<gene>
    <name evidence="3" type="ORF">O0S08_46735</name>
</gene>
<keyword evidence="2" id="KW-0732">Signal</keyword>
<proteinExistence type="predicted"/>
<protein>
    <submittedName>
        <fullName evidence="3">Uncharacterized protein</fullName>
    </submittedName>
</protein>
<keyword evidence="4" id="KW-1185">Reference proteome</keyword>
<sequence>MARRAACLLAATVWLTGVGPARAATVVLVHAPDARWRLAELRVRDELRSLGMTVTDAGPRGRDDGAMATLIAEQAAVAAVQISRTGERADVTLWFVDADTSAPRRLEFAVEDSLQPGLVALRAAERVRTETRARPAPEPAALASTPPAASLVPLAPASTSPAQSSTPIEPTSTAPTTTTNPPAASTLVPLPAAPPPAPFSGPPPPTGPSLPEFTDDLPPALPAAPAPPVRRHGLLVAATIGGGPGGAGLLAGLDLAGRRELGRRLEFSGGVTTLVTSGWREDVRGSILLGVVAGRAQLGPRWQLGPRTTLRIGLGGGVGLGWAVGRANSPYRGVSDVQPVGMLSATLALAVRLGPRLSAHGGLAVDVLLPPLSIRSGGVEAFRVGQPLLRGVLGLAWDWPLRPR</sequence>
<evidence type="ECO:0000256" key="2">
    <source>
        <dbReference type="SAM" id="SignalP"/>
    </source>
</evidence>
<dbReference type="Proteomes" id="UP001164459">
    <property type="component" value="Chromosome"/>
</dbReference>
<accession>A0ABY7H338</accession>
<name>A0ABY7H338_9BACT</name>
<organism evidence="3 4">
    <name type="scientific">Nannocystis punicea</name>
    <dbReference type="NCBI Taxonomy" id="2995304"/>
    <lineage>
        <taxon>Bacteria</taxon>
        <taxon>Pseudomonadati</taxon>
        <taxon>Myxococcota</taxon>
        <taxon>Polyangia</taxon>
        <taxon>Nannocystales</taxon>
        <taxon>Nannocystaceae</taxon>
        <taxon>Nannocystis</taxon>
    </lineage>
</organism>
<evidence type="ECO:0000313" key="4">
    <source>
        <dbReference type="Proteomes" id="UP001164459"/>
    </source>
</evidence>
<reference evidence="3" key="1">
    <citation type="submission" date="2022-11" db="EMBL/GenBank/DDBJ databases">
        <title>Minimal conservation of predation-associated metabolite biosynthetic gene clusters underscores biosynthetic potential of Myxococcota including descriptions for ten novel species: Archangium lansinium sp. nov., Myxococcus landrumus sp. nov., Nannocystis bai.</title>
        <authorList>
            <person name="Ahearne A."/>
            <person name="Stevens C."/>
            <person name="Dowd S."/>
        </authorList>
    </citation>
    <scope>NUCLEOTIDE SEQUENCE</scope>
    <source>
        <strain evidence="3">Fl3</strain>
    </source>
</reference>
<feature type="compositionally biased region" description="Low complexity" evidence="1">
    <location>
        <begin position="139"/>
        <end position="190"/>
    </location>
</feature>
<evidence type="ECO:0000256" key="1">
    <source>
        <dbReference type="SAM" id="MobiDB-lite"/>
    </source>
</evidence>